<proteinExistence type="predicted"/>
<dbReference type="Gene3D" id="3.40.630.30">
    <property type="match status" value="1"/>
</dbReference>
<name>A0AAD5JX39_9FUNG</name>
<evidence type="ECO:0000313" key="5">
    <source>
        <dbReference type="Proteomes" id="UP001209540"/>
    </source>
</evidence>
<organism evidence="4 5">
    <name type="scientific">Phascolomyces articulosus</name>
    <dbReference type="NCBI Taxonomy" id="60185"/>
    <lineage>
        <taxon>Eukaryota</taxon>
        <taxon>Fungi</taxon>
        <taxon>Fungi incertae sedis</taxon>
        <taxon>Mucoromycota</taxon>
        <taxon>Mucoromycotina</taxon>
        <taxon>Mucoromycetes</taxon>
        <taxon>Mucorales</taxon>
        <taxon>Lichtheimiaceae</taxon>
        <taxon>Phascolomyces</taxon>
    </lineage>
</organism>
<reference evidence="4" key="1">
    <citation type="journal article" date="2022" name="IScience">
        <title>Evolution of zygomycete secretomes and the origins of terrestrial fungal ecologies.</title>
        <authorList>
            <person name="Chang Y."/>
            <person name="Wang Y."/>
            <person name="Mondo S."/>
            <person name="Ahrendt S."/>
            <person name="Andreopoulos W."/>
            <person name="Barry K."/>
            <person name="Beard J."/>
            <person name="Benny G.L."/>
            <person name="Blankenship S."/>
            <person name="Bonito G."/>
            <person name="Cuomo C."/>
            <person name="Desiro A."/>
            <person name="Gervers K.A."/>
            <person name="Hundley H."/>
            <person name="Kuo A."/>
            <person name="LaButti K."/>
            <person name="Lang B.F."/>
            <person name="Lipzen A."/>
            <person name="O'Donnell K."/>
            <person name="Pangilinan J."/>
            <person name="Reynolds N."/>
            <person name="Sandor L."/>
            <person name="Smith M.E."/>
            <person name="Tsang A."/>
            <person name="Grigoriev I.V."/>
            <person name="Stajich J.E."/>
            <person name="Spatafora J.W."/>
        </authorList>
    </citation>
    <scope>NUCLEOTIDE SEQUENCE</scope>
    <source>
        <strain evidence="4">RSA 2281</strain>
    </source>
</reference>
<keyword evidence="5" id="KW-1185">Reference proteome</keyword>
<dbReference type="EMBL" id="JAIXMP010000066">
    <property type="protein sequence ID" value="KAI9243801.1"/>
    <property type="molecule type" value="Genomic_DNA"/>
</dbReference>
<gene>
    <name evidence="4" type="ORF">BDA99DRAFT_529758</name>
</gene>
<dbReference type="PANTHER" id="PTHR43072">
    <property type="entry name" value="N-ACETYLTRANSFERASE"/>
    <property type="match status" value="1"/>
</dbReference>
<keyword evidence="1" id="KW-0808">Transferase</keyword>
<dbReference type="InterPro" id="IPR000182">
    <property type="entry name" value="GNAT_dom"/>
</dbReference>
<dbReference type="PROSITE" id="PS51186">
    <property type="entry name" value="GNAT"/>
    <property type="match status" value="1"/>
</dbReference>
<dbReference type="CDD" id="cd04301">
    <property type="entry name" value="NAT_SF"/>
    <property type="match status" value="1"/>
</dbReference>
<evidence type="ECO:0000259" key="3">
    <source>
        <dbReference type="PROSITE" id="PS51186"/>
    </source>
</evidence>
<dbReference type="AlphaFoldDB" id="A0AAD5JX39"/>
<accession>A0AAD5JX39</accession>
<feature type="domain" description="N-acetyltransferase" evidence="3">
    <location>
        <begin position="15"/>
        <end position="170"/>
    </location>
</feature>
<sequence>MSNSKKTTIPLVDNYTIRAVKEQDLPFILDIFNECILDHSTLLYYETVNLDYIQKWYQACRSSGYAAIAIVDKTTDHPIAYAYLSPTHPFPAFSLSTMLAIYISSGHRRRGLGRVLVSELLKIATQQKFKNVVVYISTANTASIKLFESFQFKYVGKMDYWAYNFGNFIDGLTYQYIIPETQVSGQERPTFEPFSWES</sequence>
<dbReference type="GO" id="GO:0016747">
    <property type="term" value="F:acyltransferase activity, transferring groups other than amino-acyl groups"/>
    <property type="evidence" value="ECO:0007669"/>
    <property type="project" value="InterPro"/>
</dbReference>
<dbReference type="InterPro" id="IPR016181">
    <property type="entry name" value="Acyl_CoA_acyltransferase"/>
</dbReference>
<keyword evidence="2" id="KW-0012">Acyltransferase</keyword>
<evidence type="ECO:0000256" key="2">
    <source>
        <dbReference type="ARBA" id="ARBA00023315"/>
    </source>
</evidence>
<evidence type="ECO:0000313" key="4">
    <source>
        <dbReference type="EMBL" id="KAI9243801.1"/>
    </source>
</evidence>
<reference evidence="4" key="2">
    <citation type="submission" date="2023-02" db="EMBL/GenBank/DDBJ databases">
        <authorList>
            <consortium name="DOE Joint Genome Institute"/>
            <person name="Mondo S.J."/>
            <person name="Chang Y."/>
            <person name="Wang Y."/>
            <person name="Ahrendt S."/>
            <person name="Andreopoulos W."/>
            <person name="Barry K."/>
            <person name="Beard J."/>
            <person name="Benny G.L."/>
            <person name="Blankenship S."/>
            <person name="Bonito G."/>
            <person name="Cuomo C."/>
            <person name="Desiro A."/>
            <person name="Gervers K.A."/>
            <person name="Hundley H."/>
            <person name="Kuo A."/>
            <person name="LaButti K."/>
            <person name="Lang B.F."/>
            <person name="Lipzen A."/>
            <person name="O'Donnell K."/>
            <person name="Pangilinan J."/>
            <person name="Reynolds N."/>
            <person name="Sandor L."/>
            <person name="Smith M.W."/>
            <person name="Tsang A."/>
            <person name="Grigoriev I.V."/>
            <person name="Stajich J.E."/>
            <person name="Spatafora J.W."/>
        </authorList>
    </citation>
    <scope>NUCLEOTIDE SEQUENCE</scope>
    <source>
        <strain evidence="4">RSA 2281</strain>
    </source>
</reference>
<dbReference type="Proteomes" id="UP001209540">
    <property type="component" value="Unassembled WGS sequence"/>
</dbReference>
<comment type="caution">
    <text evidence="4">The sequence shown here is derived from an EMBL/GenBank/DDBJ whole genome shotgun (WGS) entry which is preliminary data.</text>
</comment>
<dbReference type="PANTHER" id="PTHR43072:SF23">
    <property type="entry name" value="UPF0039 PROTEIN C11D3.02C"/>
    <property type="match status" value="1"/>
</dbReference>
<dbReference type="SUPFAM" id="SSF55729">
    <property type="entry name" value="Acyl-CoA N-acyltransferases (Nat)"/>
    <property type="match status" value="1"/>
</dbReference>
<evidence type="ECO:0000256" key="1">
    <source>
        <dbReference type="ARBA" id="ARBA00022679"/>
    </source>
</evidence>
<protein>
    <submittedName>
        <fullName evidence="4">Acyl-CoA N-acyltransferase</fullName>
    </submittedName>
</protein>
<dbReference type="Pfam" id="PF00583">
    <property type="entry name" value="Acetyltransf_1"/>
    <property type="match status" value="1"/>
</dbReference>